<evidence type="ECO:0000313" key="3">
    <source>
        <dbReference type="Proteomes" id="UP000182459"/>
    </source>
</evidence>
<dbReference type="Proteomes" id="UP000182459">
    <property type="component" value="Chromosome"/>
</dbReference>
<dbReference type="KEGG" id="fhi:FSC454_04340"/>
<gene>
    <name evidence="2" type="ORF">FSC454_04340</name>
</gene>
<dbReference type="EMBL" id="CP018093">
    <property type="protein sequence ID" value="APD50409.1"/>
    <property type="molecule type" value="Genomic_DNA"/>
</dbReference>
<reference evidence="2 3" key="1">
    <citation type="submission" date="2016-11" db="EMBL/GenBank/DDBJ databases">
        <authorList>
            <person name="Hagglund E."/>
            <person name="Bystrom M."/>
            <person name="Naslund J."/>
            <person name="Stenberg P."/>
            <person name="Sjodin A."/>
        </authorList>
    </citation>
    <scope>NUCLEOTIDE SEQUENCE [LARGE SCALE GENOMIC DNA]</scope>
    <source>
        <strain evidence="2 3">CCUG 58020</strain>
    </source>
</reference>
<evidence type="ECO:0000256" key="1">
    <source>
        <dbReference type="SAM" id="MobiDB-lite"/>
    </source>
</evidence>
<feature type="compositionally biased region" description="Polar residues" evidence="1">
    <location>
        <begin position="299"/>
        <end position="311"/>
    </location>
</feature>
<proteinExistence type="predicted"/>
<name>A0AAC9J500_9GAMM</name>
<organism evidence="2 3">
    <name type="scientific">Francisella hispaniensis FSC454</name>
    <dbReference type="NCBI Taxonomy" id="1088883"/>
    <lineage>
        <taxon>Bacteria</taxon>
        <taxon>Pseudomonadati</taxon>
        <taxon>Pseudomonadota</taxon>
        <taxon>Gammaproteobacteria</taxon>
        <taxon>Thiotrichales</taxon>
        <taxon>Francisellaceae</taxon>
        <taxon>Francisella</taxon>
    </lineage>
</organism>
<dbReference type="RefSeq" id="WP_071794789.1">
    <property type="nucleotide sequence ID" value="NZ_CP018093.1"/>
</dbReference>
<feature type="region of interest" description="Disordered" evidence="1">
    <location>
        <begin position="290"/>
        <end position="311"/>
    </location>
</feature>
<accession>A0AAC9J500</accession>
<dbReference type="AlphaFoldDB" id="A0AAC9J500"/>
<evidence type="ECO:0000313" key="2">
    <source>
        <dbReference type="EMBL" id="APD50409.1"/>
    </source>
</evidence>
<protein>
    <submittedName>
        <fullName evidence="2">Uncharacterized protein</fullName>
    </submittedName>
</protein>
<sequence>MKKITLLTLLLPCLFLNGYSVSLDSYLSYVEQKFDKSTSTEAKRYEVIKPLNIKYLSEVSSIEDIDESQLVVEDFKTISFSNALALAIASTDMEKSQKFLQVIDDVNDDKLASSAGYKKLAGLPHVAVNPIEQLKIFDKQAKLDSAYAKRMLEIIDLLAQREANFNMSGKVNYNGHSYIYNNTPLVYAESVSSYYSSDLKPQYELMTRAILYGADPKLYDKVYKSSRCLTEYYKGGLKNLKPLILEYYAQLSINPIKSKKVKLAESVLVYQDISKIIEAIDKKQSNSSVHKTAPKAVNKVSSQSDNESTPKAVTEVSSSLCCSIL</sequence>
<keyword evidence="3" id="KW-1185">Reference proteome</keyword>